<dbReference type="Gene3D" id="3.90.470.20">
    <property type="entry name" value="4'-phosphopantetheinyl transferase domain"/>
    <property type="match status" value="1"/>
</dbReference>
<dbReference type="GO" id="GO:0005829">
    <property type="term" value="C:cytosol"/>
    <property type="evidence" value="ECO:0007669"/>
    <property type="project" value="TreeGrafter"/>
</dbReference>
<gene>
    <name evidence="2" type="ORF">GA0070618_6447</name>
</gene>
<dbReference type="SUPFAM" id="SSF56214">
    <property type="entry name" value="4'-phosphopantetheinyl transferase"/>
    <property type="match status" value="2"/>
</dbReference>
<dbReference type="PANTHER" id="PTHR12215">
    <property type="entry name" value="PHOSPHOPANTETHEINE TRANSFERASE"/>
    <property type="match status" value="1"/>
</dbReference>
<evidence type="ECO:0000313" key="2">
    <source>
        <dbReference type="EMBL" id="SCF41020.1"/>
    </source>
</evidence>
<keyword evidence="3" id="KW-1185">Reference proteome</keyword>
<dbReference type="OrthoDB" id="190168at2"/>
<reference evidence="3" key="1">
    <citation type="submission" date="2016-06" db="EMBL/GenBank/DDBJ databases">
        <authorList>
            <person name="Varghese N."/>
            <person name="Submissions Spin"/>
        </authorList>
    </citation>
    <scope>NUCLEOTIDE SEQUENCE [LARGE SCALE GENOMIC DNA]</scope>
    <source>
        <strain evidence="3">DSM 43816</strain>
    </source>
</reference>
<protein>
    <submittedName>
        <fullName evidence="2">4'-phosphopantetheinyl transferase</fullName>
    </submittedName>
</protein>
<name>A0A1C5A724_MICEC</name>
<accession>A0A1C5A724</accession>
<dbReference type="GO" id="GO:0019878">
    <property type="term" value="P:lysine biosynthetic process via aminoadipic acid"/>
    <property type="evidence" value="ECO:0007669"/>
    <property type="project" value="TreeGrafter"/>
</dbReference>
<dbReference type="InterPro" id="IPR050559">
    <property type="entry name" value="P-Pant_transferase_sf"/>
</dbReference>
<dbReference type="AlphaFoldDB" id="A0A1C5A724"/>
<dbReference type="EMBL" id="LT607413">
    <property type="protein sequence ID" value="SCF41020.1"/>
    <property type="molecule type" value="Genomic_DNA"/>
</dbReference>
<dbReference type="InParanoid" id="A0A1C5A724"/>
<proteinExistence type="predicted"/>
<sequence>MVVATVWWADLGLLRRWHHGVLDDTERRRLAAIVHPRHRRQSTLGAVLLRLAVAHHVGVPADRLRVVRECPSCAGAHGRPRLPGHRLSVSVSHSGRRVVVAVAARGEIGVDVERHDGADDRSPTDLAQWCRQESVVKATGDGLRVRIRDVRIGPPSGPPRLLAYPGRPGLRARLWDLRPGPGYVAAAALVTPATLPARARIVERTASRLLTKRLRTRVPRSRTA</sequence>
<dbReference type="RefSeq" id="WP_088984973.1">
    <property type="nucleotide sequence ID" value="NZ_LT607413.1"/>
</dbReference>
<dbReference type="InterPro" id="IPR037143">
    <property type="entry name" value="4-PPantetheinyl_Trfase_dom_sf"/>
</dbReference>
<dbReference type="PANTHER" id="PTHR12215:SF10">
    <property type="entry name" value="L-AMINOADIPATE-SEMIALDEHYDE DEHYDROGENASE-PHOSPHOPANTETHEINYL TRANSFERASE"/>
    <property type="match status" value="1"/>
</dbReference>
<dbReference type="GO" id="GO:0000287">
    <property type="term" value="F:magnesium ion binding"/>
    <property type="evidence" value="ECO:0007669"/>
    <property type="project" value="InterPro"/>
</dbReference>
<dbReference type="Proteomes" id="UP000198253">
    <property type="component" value="Chromosome I"/>
</dbReference>
<evidence type="ECO:0000313" key="3">
    <source>
        <dbReference type="Proteomes" id="UP000198253"/>
    </source>
</evidence>
<evidence type="ECO:0000256" key="1">
    <source>
        <dbReference type="ARBA" id="ARBA00022679"/>
    </source>
</evidence>
<dbReference type="GO" id="GO:0008897">
    <property type="term" value="F:holo-[acyl-carrier-protein] synthase activity"/>
    <property type="evidence" value="ECO:0007669"/>
    <property type="project" value="InterPro"/>
</dbReference>
<keyword evidence="1 2" id="KW-0808">Transferase</keyword>
<organism evidence="2 3">
    <name type="scientific">Micromonospora echinospora</name>
    <name type="common">Micromonospora purpurea</name>
    <dbReference type="NCBI Taxonomy" id="1877"/>
    <lineage>
        <taxon>Bacteria</taxon>
        <taxon>Bacillati</taxon>
        <taxon>Actinomycetota</taxon>
        <taxon>Actinomycetes</taxon>
        <taxon>Micromonosporales</taxon>
        <taxon>Micromonosporaceae</taxon>
        <taxon>Micromonospora</taxon>
    </lineage>
</organism>